<comment type="caution">
    <text evidence="3">The sequence shown here is derived from an EMBL/GenBank/DDBJ whole genome shotgun (WGS) entry which is preliminary data.</text>
</comment>
<dbReference type="Gene3D" id="3.40.50.1820">
    <property type="entry name" value="alpha/beta hydrolase"/>
    <property type="match status" value="1"/>
</dbReference>
<protein>
    <submittedName>
        <fullName evidence="3">Alpha/beta hydrolase</fullName>
    </submittedName>
</protein>
<evidence type="ECO:0000313" key="4">
    <source>
        <dbReference type="Proteomes" id="UP001230035"/>
    </source>
</evidence>
<dbReference type="RefSeq" id="WP_283238750.1">
    <property type="nucleotide sequence ID" value="NZ_JASGBP010000003.1"/>
</dbReference>
<dbReference type="PANTHER" id="PTHR48081:SF6">
    <property type="entry name" value="PEPTIDASE S9 PROLYL OLIGOPEPTIDASE CATALYTIC DOMAIN-CONTAINING PROTEIN"/>
    <property type="match status" value="1"/>
</dbReference>
<evidence type="ECO:0000256" key="1">
    <source>
        <dbReference type="ARBA" id="ARBA00022801"/>
    </source>
</evidence>
<dbReference type="GO" id="GO:0016787">
    <property type="term" value="F:hydrolase activity"/>
    <property type="evidence" value="ECO:0007669"/>
    <property type="project" value="UniProtKB-KW"/>
</dbReference>
<dbReference type="EMBL" id="JASGBP010000003">
    <property type="protein sequence ID" value="MDI9257065.1"/>
    <property type="molecule type" value="Genomic_DNA"/>
</dbReference>
<proteinExistence type="predicted"/>
<reference evidence="3 4" key="1">
    <citation type="submission" date="2023-05" db="EMBL/GenBank/DDBJ databases">
        <title>Flavobacterium sedimenti sp. nov., isolated from the sediment.</title>
        <authorList>
            <person name="Wu N."/>
        </authorList>
    </citation>
    <scope>NUCLEOTIDE SEQUENCE [LARGE SCALE GENOMIC DNA]</scope>
    <source>
        <strain evidence="3 4">YZ-48</strain>
    </source>
</reference>
<dbReference type="Proteomes" id="UP001230035">
    <property type="component" value="Unassembled WGS sequence"/>
</dbReference>
<dbReference type="PANTHER" id="PTHR48081">
    <property type="entry name" value="AB HYDROLASE SUPERFAMILY PROTEIN C4A8.06C"/>
    <property type="match status" value="1"/>
</dbReference>
<sequence length="336" mass="37491">MKKILTRVLIVIVTLGCLTFLFFKLSPYPSVWIIRNEFDKEAIKVNKELQKFVPDNILTIPNVPYDVNDTDAFLDAYFHKDSVKLKTKLPVIVWTHGGGLISGDKNQLSNYCKILASYGYVVVAIDYSIAPEKKYPTPMRQLNKALAYISANSGKFHADKSFFVLAGDSGGSMVSAATANIITNPKYAQMTGVQPGIEPNQLRALLLYCGIYEIDNLNEEGAFGSFLKTVKWAYFGKKDISNDHYAKTASITNYLTSSFPTTFISAGNNDPLLPQSLLLSKKLSALQVPMDTLFYAKNHYPALGHEYQFTLDSAGKIALKRSIDFLKKVENNNHQQ</sequence>
<dbReference type="InterPro" id="IPR049492">
    <property type="entry name" value="BD-FAE-like_dom"/>
</dbReference>
<dbReference type="InterPro" id="IPR050300">
    <property type="entry name" value="GDXG_lipolytic_enzyme"/>
</dbReference>
<keyword evidence="1 3" id="KW-0378">Hydrolase</keyword>
<keyword evidence="4" id="KW-1185">Reference proteome</keyword>
<dbReference type="SUPFAM" id="SSF53474">
    <property type="entry name" value="alpha/beta-Hydrolases"/>
    <property type="match status" value="1"/>
</dbReference>
<evidence type="ECO:0000313" key="3">
    <source>
        <dbReference type="EMBL" id="MDI9257065.1"/>
    </source>
</evidence>
<evidence type="ECO:0000259" key="2">
    <source>
        <dbReference type="Pfam" id="PF20434"/>
    </source>
</evidence>
<accession>A0ABT6XPP4</accession>
<dbReference type="Pfam" id="PF20434">
    <property type="entry name" value="BD-FAE"/>
    <property type="match status" value="1"/>
</dbReference>
<organism evidence="3 4">
    <name type="scientific">Flavobacterium sedimenticola</name>
    <dbReference type="NCBI Taxonomy" id="3043286"/>
    <lineage>
        <taxon>Bacteria</taxon>
        <taxon>Pseudomonadati</taxon>
        <taxon>Bacteroidota</taxon>
        <taxon>Flavobacteriia</taxon>
        <taxon>Flavobacteriales</taxon>
        <taxon>Flavobacteriaceae</taxon>
        <taxon>Flavobacterium</taxon>
    </lineage>
</organism>
<name>A0ABT6XPP4_9FLAO</name>
<dbReference type="InterPro" id="IPR029058">
    <property type="entry name" value="AB_hydrolase_fold"/>
</dbReference>
<gene>
    <name evidence="3" type="ORF">QHT84_06525</name>
</gene>
<feature type="domain" description="BD-FAE-like" evidence="2">
    <location>
        <begin position="84"/>
        <end position="283"/>
    </location>
</feature>